<accession>A0A0G0V5X7</accession>
<dbReference type="EMBL" id="LCAU01000032">
    <property type="protein sequence ID" value="KKR96383.1"/>
    <property type="molecule type" value="Genomic_DNA"/>
</dbReference>
<name>A0A0G0V5X7_9BACT</name>
<protein>
    <submittedName>
        <fullName evidence="9">Phage SPO1 DNA polymerase-related protein</fullName>
    </submittedName>
</protein>
<keyword evidence="6" id="KW-0411">Iron-sulfur</keyword>
<dbReference type="GO" id="GO:0051539">
    <property type="term" value="F:4 iron, 4 sulfur cluster binding"/>
    <property type="evidence" value="ECO:0007669"/>
    <property type="project" value="UniProtKB-KW"/>
</dbReference>
<dbReference type="CDD" id="cd10030">
    <property type="entry name" value="UDG-F4_TTUDGA_SPO1dp_like"/>
    <property type="match status" value="1"/>
</dbReference>
<keyword evidence="3" id="KW-0227">DNA damage</keyword>
<keyword evidence="4" id="KW-0378">Hydrolase</keyword>
<dbReference type="GO" id="GO:0006281">
    <property type="term" value="P:DNA repair"/>
    <property type="evidence" value="ECO:0007669"/>
    <property type="project" value="UniProtKB-KW"/>
</dbReference>
<evidence type="ECO:0000256" key="1">
    <source>
        <dbReference type="ARBA" id="ARBA00022485"/>
    </source>
</evidence>
<keyword evidence="2" id="KW-0479">Metal-binding</keyword>
<organism evidence="9 10">
    <name type="scientific">Candidatus Uhrbacteria bacterium GW2011_GWF2_41_16</name>
    <dbReference type="NCBI Taxonomy" id="1618997"/>
    <lineage>
        <taxon>Bacteria</taxon>
        <taxon>Candidatus Uhriibacteriota</taxon>
    </lineage>
</organism>
<dbReference type="GO" id="GO:0097506">
    <property type="term" value="F:deaminated base DNA N-glycosylase activity"/>
    <property type="evidence" value="ECO:0007669"/>
    <property type="project" value="UniProtKB-ARBA"/>
</dbReference>
<evidence type="ECO:0000256" key="4">
    <source>
        <dbReference type="ARBA" id="ARBA00022801"/>
    </source>
</evidence>
<dbReference type="InterPro" id="IPR036895">
    <property type="entry name" value="Uracil-DNA_glycosylase-like_sf"/>
</dbReference>
<dbReference type="SUPFAM" id="SSF52141">
    <property type="entry name" value="Uracil-DNA glycosylase-like"/>
    <property type="match status" value="1"/>
</dbReference>
<evidence type="ECO:0000256" key="5">
    <source>
        <dbReference type="ARBA" id="ARBA00023004"/>
    </source>
</evidence>
<dbReference type="Proteomes" id="UP000034746">
    <property type="component" value="Unassembled WGS sequence"/>
</dbReference>
<dbReference type="Pfam" id="PF03167">
    <property type="entry name" value="UDG"/>
    <property type="match status" value="1"/>
</dbReference>
<dbReference type="InterPro" id="IPR005122">
    <property type="entry name" value="Uracil-DNA_glycosylase-like"/>
</dbReference>
<gene>
    <name evidence="9" type="ORF">UU48_C0032G0007</name>
</gene>
<reference evidence="9 10" key="1">
    <citation type="journal article" date="2015" name="Nature">
        <title>rRNA introns, odd ribosomes, and small enigmatic genomes across a large radiation of phyla.</title>
        <authorList>
            <person name="Brown C.T."/>
            <person name="Hug L.A."/>
            <person name="Thomas B.C."/>
            <person name="Sharon I."/>
            <person name="Castelle C.J."/>
            <person name="Singh A."/>
            <person name="Wilkins M.J."/>
            <person name="Williams K.H."/>
            <person name="Banfield J.F."/>
        </authorList>
    </citation>
    <scope>NUCLEOTIDE SEQUENCE [LARGE SCALE GENOMIC DNA]</scope>
</reference>
<feature type="non-terminal residue" evidence="9">
    <location>
        <position position="1"/>
    </location>
</feature>
<evidence type="ECO:0000259" key="8">
    <source>
        <dbReference type="Pfam" id="PF03167"/>
    </source>
</evidence>
<evidence type="ECO:0000256" key="6">
    <source>
        <dbReference type="ARBA" id="ARBA00023014"/>
    </source>
</evidence>
<dbReference type="Gene3D" id="3.40.470.10">
    <property type="entry name" value="Uracil-DNA glycosylase-like domain"/>
    <property type="match status" value="1"/>
</dbReference>
<dbReference type="AlphaFoldDB" id="A0A0G0V5X7"/>
<feature type="domain" description="Uracil-DNA glycosylase-like" evidence="8">
    <location>
        <begin position="1"/>
        <end position="86"/>
    </location>
</feature>
<keyword evidence="1" id="KW-0004">4Fe-4S</keyword>
<evidence type="ECO:0000313" key="9">
    <source>
        <dbReference type="EMBL" id="KKR96383.1"/>
    </source>
</evidence>
<sequence length="123" mass="14284">NIVRFRPPENRDPLPEEIEAFRPYVDREIEIIDPKIIVTLGRFSMGKFLPNVKISQVHGKPRKISWHGREMVIIPMYHPAAALRAGAIMQQIREDFKIIPEVIKGLEEENKKEDNSGEQMKLL</sequence>
<evidence type="ECO:0000313" key="10">
    <source>
        <dbReference type="Proteomes" id="UP000034746"/>
    </source>
</evidence>
<evidence type="ECO:0000256" key="3">
    <source>
        <dbReference type="ARBA" id="ARBA00022763"/>
    </source>
</evidence>
<dbReference type="InterPro" id="IPR051536">
    <property type="entry name" value="UDG_Type-4/5"/>
</dbReference>
<dbReference type="GO" id="GO:0046872">
    <property type="term" value="F:metal ion binding"/>
    <property type="evidence" value="ECO:0007669"/>
    <property type="project" value="UniProtKB-KW"/>
</dbReference>
<keyword evidence="5" id="KW-0408">Iron</keyword>
<dbReference type="PATRIC" id="fig|1618997.3.peg.1217"/>
<evidence type="ECO:0000256" key="7">
    <source>
        <dbReference type="ARBA" id="ARBA00023204"/>
    </source>
</evidence>
<evidence type="ECO:0000256" key="2">
    <source>
        <dbReference type="ARBA" id="ARBA00022723"/>
    </source>
</evidence>
<proteinExistence type="predicted"/>
<dbReference type="PANTHER" id="PTHR33693:SF1">
    <property type="entry name" value="TYPE-4 URACIL-DNA GLYCOSYLASE"/>
    <property type="match status" value="1"/>
</dbReference>
<keyword evidence="7" id="KW-0234">DNA repair</keyword>
<comment type="caution">
    <text evidence="9">The sequence shown here is derived from an EMBL/GenBank/DDBJ whole genome shotgun (WGS) entry which is preliminary data.</text>
</comment>
<dbReference type="PANTHER" id="PTHR33693">
    <property type="entry name" value="TYPE-5 URACIL-DNA GLYCOSYLASE"/>
    <property type="match status" value="1"/>
</dbReference>